<keyword evidence="1" id="KW-0812">Transmembrane</keyword>
<keyword evidence="1" id="KW-1133">Transmembrane helix</keyword>
<dbReference type="Proteomes" id="UP000623467">
    <property type="component" value="Unassembled WGS sequence"/>
</dbReference>
<organism evidence="2 3">
    <name type="scientific">Mycena sanguinolenta</name>
    <dbReference type="NCBI Taxonomy" id="230812"/>
    <lineage>
        <taxon>Eukaryota</taxon>
        <taxon>Fungi</taxon>
        <taxon>Dikarya</taxon>
        <taxon>Basidiomycota</taxon>
        <taxon>Agaricomycotina</taxon>
        <taxon>Agaricomycetes</taxon>
        <taxon>Agaricomycetidae</taxon>
        <taxon>Agaricales</taxon>
        <taxon>Marasmiineae</taxon>
        <taxon>Mycenaceae</taxon>
        <taxon>Mycena</taxon>
    </lineage>
</organism>
<feature type="transmembrane region" description="Helical" evidence="1">
    <location>
        <begin position="256"/>
        <end position="278"/>
    </location>
</feature>
<evidence type="ECO:0000313" key="3">
    <source>
        <dbReference type="Proteomes" id="UP000623467"/>
    </source>
</evidence>
<feature type="transmembrane region" description="Helical" evidence="1">
    <location>
        <begin position="376"/>
        <end position="399"/>
    </location>
</feature>
<protein>
    <submittedName>
        <fullName evidence="2">Uncharacterized protein</fullName>
    </submittedName>
</protein>
<comment type="caution">
    <text evidence="2">The sequence shown here is derived from an EMBL/GenBank/DDBJ whole genome shotgun (WGS) entry which is preliminary data.</text>
</comment>
<keyword evidence="1" id="KW-0472">Membrane</keyword>
<feature type="transmembrane region" description="Helical" evidence="1">
    <location>
        <begin position="450"/>
        <end position="468"/>
    </location>
</feature>
<feature type="transmembrane region" description="Helical" evidence="1">
    <location>
        <begin position="74"/>
        <end position="97"/>
    </location>
</feature>
<dbReference type="EMBL" id="JACAZH010000001">
    <property type="protein sequence ID" value="KAF7377414.1"/>
    <property type="molecule type" value="Genomic_DNA"/>
</dbReference>
<feature type="transmembrane region" description="Helical" evidence="1">
    <location>
        <begin position="223"/>
        <end position="244"/>
    </location>
</feature>
<reference evidence="2" key="1">
    <citation type="submission" date="2020-05" db="EMBL/GenBank/DDBJ databases">
        <title>Mycena genomes resolve the evolution of fungal bioluminescence.</title>
        <authorList>
            <person name="Tsai I.J."/>
        </authorList>
    </citation>
    <scope>NUCLEOTIDE SEQUENCE</scope>
    <source>
        <strain evidence="2">160909Yilan</strain>
    </source>
</reference>
<accession>A0A8H6ZH36</accession>
<name>A0A8H6ZH36_9AGAR</name>
<feature type="transmembrane region" description="Helical" evidence="1">
    <location>
        <begin position="117"/>
        <end position="138"/>
    </location>
</feature>
<dbReference type="AlphaFoldDB" id="A0A8H6ZH36"/>
<sequence>MRAHSLRWAQSPTPQLAVKTFINDRNYPGGPGAYFFEQSTRWSGVVSNSVYIVNTWFQDGLLLYRFWTIYSRNYYIVVIPALAFLTSLIMSAILIAVLCRPGNTFWTALSVKLAIPYWAISISMTVISTALIAGRFLFMRYRFKKLVGARSSMPYLTITSGELRAGINLILTPSKITYRQDLKHTPDRASSSPAFSASMSTSWAPDETAAQLWNERCIFIGQFIGAFGYGVHLTLFVQCVHALYSGRKTRRHNWELLLFIFILFALGNIGNATSIFYAQKTFIDDRNYPGGPGAYFVDQSTDWSAVVCNSVYIVNTWFQDGILLYRFWTIYSRNYYIAVVPALAFLTSMILSAILIAELCRPGSSFWTDISMKLAIPYWAISVSMTVILTALIAGRLLFMRYRLKKLVGASSSMPYVTITAMLVESAAIYSINGIIFLVTYGLNDPTQNLWLPVLGQTQSIAPLLIILRVARGQAFTGATVDQLTSMRFGRSQATRTTNDGSTTVLDTFRSGRKNVRMGSHQDLEQKQDGGETESEFRVAVV</sequence>
<evidence type="ECO:0000313" key="2">
    <source>
        <dbReference type="EMBL" id="KAF7377414.1"/>
    </source>
</evidence>
<evidence type="ECO:0000256" key="1">
    <source>
        <dbReference type="SAM" id="Phobius"/>
    </source>
</evidence>
<feature type="transmembrane region" description="Helical" evidence="1">
    <location>
        <begin position="335"/>
        <end position="356"/>
    </location>
</feature>
<dbReference type="OrthoDB" id="2905268at2759"/>
<gene>
    <name evidence="2" type="ORF">MSAN_00163000</name>
</gene>
<feature type="transmembrane region" description="Helical" evidence="1">
    <location>
        <begin position="419"/>
        <end position="444"/>
    </location>
</feature>
<keyword evidence="3" id="KW-1185">Reference proteome</keyword>
<proteinExistence type="predicted"/>